<accession>A0A5B7FWH3</accession>
<dbReference type="Proteomes" id="UP000324222">
    <property type="component" value="Unassembled WGS sequence"/>
</dbReference>
<gene>
    <name evidence="1" type="ORF">E2C01_045705</name>
</gene>
<dbReference type="AlphaFoldDB" id="A0A5B7FWH3"/>
<sequence>MDEEIKQRRREYNLVFDRHHLTLLHPYSSLGGPSVLLTPTLRNLIFFICLERTFRPRLKQTLPGFVCILSPLPLSLDCALSLAGVWSWLASRFVAAAAKETETNTRRRVPPRLALSRHHHLGQTHRRPRNGITTLLLPPCRVLCHLRFLNHPVASQY</sequence>
<keyword evidence="2" id="KW-1185">Reference proteome</keyword>
<organism evidence="1 2">
    <name type="scientific">Portunus trituberculatus</name>
    <name type="common">Swimming crab</name>
    <name type="synonym">Neptunus trituberculatus</name>
    <dbReference type="NCBI Taxonomy" id="210409"/>
    <lineage>
        <taxon>Eukaryota</taxon>
        <taxon>Metazoa</taxon>
        <taxon>Ecdysozoa</taxon>
        <taxon>Arthropoda</taxon>
        <taxon>Crustacea</taxon>
        <taxon>Multicrustacea</taxon>
        <taxon>Malacostraca</taxon>
        <taxon>Eumalacostraca</taxon>
        <taxon>Eucarida</taxon>
        <taxon>Decapoda</taxon>
        <taxon>Pleocyemata</taxon>
        <taxon>Brachyura</taxon>
        <taxon>Eubrachyura</taxon>
        <taxon>Portunoidea</taxon>
        <taxon>Portunidae</taxon>
        <taxon>Portuninae</taxon>
        <taxon>Portunus</taxon>
    </lineage>
</organism>
<reference evidence="1 2" key="1">
    <citation type="submission" date="2019-05" db="EMBL/GenBank/DDBJ databases">
        <title>Another draft genome of Portunus trituberculatus and its Hox gene families provides insights of decapod evolution.</title>
        <authorList>
            <person name="Jeong J.-H."/>
            <person name="Song I."/>
            <person name="Kim S."/>
            <person name="Choi T."/>
            <person name="Kim D."/>
            <person name="Ryu S."/>
            <person name="Kim W."/>
        </authorList>
    </citation>
    <scope>NUCLEOTIDE SEQUENCE [LARGE SCALE GENOMIC DNA]</scope>
    <source>
        <tissue evidence="1">Muscle</tissue>
    </source>
</reference>
<proteinExistence type="predicted"/>
<name>A0A5B7FWH3_PORTR</name>
<dbReference type="EMBL" id="VSRR010010453">
    <property type="protein sequence ID" value="MPC51851.1"/>
    <property type="molecule type" value="Genomic_DNA"/>
</dbReference>
<evidence type="ECO:0000313" key="2">
    <source>
        <dbReference type="Proteomes" id="UP000324222"/>
    </source>
</evidence>
<protein>
    <submittedName>
        <fullName evidence="1">Uncharacterized protein</fullName>
    </submittedName>
</protein>
<evidence type="ECO:0000313" key="1">
    <source>
        <dbReference type="EMBL" id="MPC51851.1"/>
    </source>
</evidence>
<comment type="caution">
    <text evidence="1">The sequence shown here is derived from an EMBL/GenBank/DDBJ whole genome shotgun (WGS) entry which is preliminary data.</text>
</comment>